<evidence type="ECO:0000256" key="1">
    <source>
        <dbReference type="SAM" id="MobiDB-lite"/>
    </source>
</evidence>
<keyword evidence="2" id="KW-0732">Signal</keyword>
<sequence>MLTKFILLAIIIASSKAQRGHYAGSPHPVPDTAYRFRPTSTGSSSVNTNPNIASPSGNPNINPVVGNSNPNLNSRFSENFGQGQSDNRYYSNNMESWLEDNGPSEYVNQRPINTQYGFEGRDFPYEDNQDIRGGNSPISFGDSRSFQVLRGGQRKNYIYNPELDAWYPL</sequence>
<dbReference type="EnsemblMetazoa" id="XM_028285884.2">
    <property type="protein sequence ID" value="XP_028141685.1"/>
    <property type="gene ID" value="LOC114335622"/>
</dbReference>
<reference evidence="5" key="1">
    <citation type="submission" date="2025-04" db="UniProtKB">
        <authorList>
            <consortium name="RefSeq"/>
        </authorList>
    </citation>
    <scope>IDENTIFICATION</scope>
    <source>
        <tissue evidence="5">Whole insect</tissue>
    </source>
</reference>
<feature type="chain" id="PRO_5028146011" evidence="2">
    <location>
        <begin position="18"/>
        <end position="169"/>
    </location>
</feature>
<dbReference type="Proteomes" id="UP001652700">
    <property type="component" value="Unplaced"/>
</dbReference>
<proteinExistence type="predicted"/>
<protein>
    <submittedName>
        <fullName evidence="5">Uncharacterized protein LOC114335622</fullName>
    </submittedName>
</protein>
<feature type="signal peptide" evidence="2">
    <location>
        <begin position="1"/>
        <end position="17"/>
    </location>
</feature>
<evidence type="ECO:0000313" key="4">
    <source>
        <dbReference type="Proteomes" id="UP001652700"/>
    </source>
</evidence>
<feature type="region of interest" description="Disordered" evidence="1">
    <location>
        <begin position="38"/>
        <end position="72"/>
    </location>
</feature>
<dbReference type="AlphaFoldDB" id="A0A6P7GB96"/>
<dbReference type="RefSeq" id="XP_028141685.1">
    <property type="nucleotide sequence ID" value="XM_028285884.1"/>
</dbReference>
<reference evidence="3" key="2">
    <citation type="submission" date="2025-05" db="UniProtKB">
        <authorList>
            <consortium name="EnsemblMetazoa"/>
        </authorList>
    </citation>
    <scope>IDENTIFICATION</scope>
</reference>
<organism evidence="5">
    <name type="scientific">Diabrotica virgifera virgifera</name>
    <name type="common">western corn rootworm</name>
    <dbReference type="NCBI Taxonomy" id="50390"/>
    <lineage>
        <taxon>Eukaryota</taxon>
        <taxon>Metazoa</taxon>
        <taxon>Ecdysozoa</taxon>
        <taxon>Arthropoda</taxon>
        <taxon>Hexapoda</taxon>
        <taxon>Insecta</taxon>
        <taxon>Pterygota</taxon>
        <taxon>Neoptera</taxon>
        <taxon>Endopterygota</taxon>
        <taxon>Coleoptera</taxon>
        <taxon>Polyphaga</taxon>
        <taxon>Cucujiformia</taxon>
        <taxon>Chrysomeloidea</taxon>
        <taxon>Chrysomelidae</taxon>
        <taxon>Galerucinae</taxon>
        <taxon>Diabroticina</taxon>
        <taxon>Diabroticites</taxon>
        <taxon>Diabrotica</taxon>
    </lineage>
</organism>
<dbReference type="KEGG" id="dvv:114335622"/>
<accession>A0A6P7GB96</accession>
<evidence type="ECO:0000313" key="3">
    <source>
        <dbReference type="EnsemblMetazoa" id="XP_028141685.1"/>
    </source>
</evidence>
<evidence type="ECO:0000313" key="5">
    <source>
        <dbReference type="RefSeq" id="XP_028141685.1"/>
    </source>
</evidence>
<keyword evidence="4" id="KW-1185">Reference proteome</keyword>
<gene>
    <name evidence="5" type="primary">LOC114335622</name>
</gene>
<dbReference type="GeneID" id="114335622"/>
<evidence type="ECO:0000256" key="2">
    <source>
        <dbReference type="SAM" id="SignalP"/>
    </source>
</evidence>
<dbReference type="InParanoid" id="A0A6P7GB96"/>
<name>A0A6P7GB96_DIAVI</name>